<dbReference type="Proteomes" id="UP000031914">
    <property type="component" value="Chromosome"/>
</dbReference>
<proteinExistence type="predicted"/>
<name>A0ABM5SBI3_YERRO</name>
<evidence type="ECO:0000313" key="2">
    <source>
        <dbReference type="Proteomes" id="UP000031914"/>
    </source>
</evidence>
<dbReference type="EMBL" id="CP009787">
    <property type="protein sequence ID" value="AJJ10678.1"/>
    <property type="molecule type" value="Genomic_DNA"/>
</dbReference>
<sequence>MLFVRYLIESLYDVFELVKDEINVFEIDKIPLKSKSSNHLQSLINFEALFGSIQKMASEIQPSHLLGPINP</sequence>
<keyword evidence="2" id="KW-1185">Reference proteome</keyword>
<organism evidence="1 2">
    <name type="scientific">Yersinia rohdei</name>
    <dbReference type="NCBI Taxonomy" id="29485"/>
    <lineage>
        <taxon>Bacteria</taxon>
        <taxon>Pseudomonadati</taxon>
        <taxon>Pseudomonadota</taxon>
        <taxon>Gammaproteobacteria</taxon>
        <taxon>Enterobacterales</taxon>
        <taxon>Yersiniaceae</taxon>
        <taxon>Yersinia</taxon>
    </lineage>
</organism>
<gene>
    <name evidence="1" type="ORF">CH64_1549</name>
</gene>
<evidence type="ECO:0000313" key="1">
    <source>
        <dbReference type="EMBL" id="AJJ10678.1"/>
    </source>
</evidence>
<accession>A0ABM5SBI3</accession>
<protein>
    <submittedName>
        <fullName evidence="1">Uncharacterized protein</fullName>
    </submittedName>
</protein>
<reference evidence="1 2" key="1">
    <citation type="journal article" date="2015" name="Genome Announc.">
        <title>Thirty-Two Complete Genome Assemblies of Nine Yersinia Species, Including Y. pestis, Y. pseudotuberculosis, and Y. enterocolitica.</title>
        <authorList>
            <person name="Johnson S.L."/>
            <person name="Daligault H.E."/>
            <person name="Davenport K.W."/>
            <person name="Jaissle J."/>
            <person name="Frey K.G."/>
            <person name="Ladner J.T."/>
            <person name="Broomall S.M."/>
            <person name="Bishop-Lilly K.A."/>
            <person name="Bruce D.C."/>
            <person name="Coyne S.R."/>
            <person name="Gibbons H.S."/>
            <person name="Lo C.C."/>
            <person name="Munk A.C."/>
            <person name="Rosenzweig C.N."/>
            <person name="Koroleva G.I."/>
            <person name="Palacios G.F."/>
            <person name="Redden C.L."/>
            <person name="Xu Y."/>
            <person name="Minogue T.D."/>
            <person name="Chain P.S."/>
        </authorList>
    </citation>
    <scope>NUCLEOTIDE SEQUENCE [LARGE SCALE GENOMIC DNA]</scope>
    <source>
        <strain evidence="1 2">YRA</strain>
    </source>
</reference>